<dbReference type="KEGG" id="aprc:113866529"/>
<organism evidence="1 2">
    <name type="scientific">Abrus precatorius</name>
    <name type="common">Indian licorice</name>
    <name type="synonym">Glycine abrus</name>
    <dbReference type="NCBI Taxonomy" id="3816"/>
    <lineage>
        <taxon>Eukaryota</taxon>
        <taxon>Viridiplantae</taxon>
        <taxon>Streptophyta</taxon>
        <taxon>Embryophyta</taxon>
        <taxon>Tracheophyta</taxon>
        <taxon>Spermatophyta</taxon>
        <taxon>Magnoliopsida</taxon>
        <taxon>eudicotyledons</taxon>
        <taxon>Gunneridae</taxon>
        <taxon>Pentapetalae</taxon>
        <taxon>rosids</taxon>
        <taxon>fabids</taxon>
        <taxon>Fabales</taxon>
        <taxon>Fabaceae</taxon>
        <taxon>Papilionoideae</taxon>
        <taxon>50 kb inversion clade</taxon>
        <taxon>NPAAA clade</taxon>
        <taxon>indigoferoid/millettioid clade</taxon>
        <taxon>Abreae</taxon>
        <taxon>Abrus</taxon>
    </lineage>
</organism>
<sequence length="186" mass="21375">MVTKSKVLFPQRLMSSQRDPQFNKFLGILRKLHINILFVEAISQMPKYAKFLKEMLSNKKKLEEFETVRLNEECSAILLRKLPPKLKDLGSFTIPCTIGNSYFDKALCYLGASINLMSFFMFKRLGMRKPKPTSISLQLVDRSITYPRGIVEDVLVKVDKFMFPADFIVLDMEENDEVPIILGGLS</sequence>
<accession>A0A8B8LP23</accession>
<dbReference type="AlphaFoldDB" id="A0A8B8LP23"/>
<dbReference type="OrthoDB" id="1702682at2759"/>
<reference evidence="1" key="1">
    <citation type="journal article" date="2019" name="Toxins">
        <title>Detection of Abrin-Like and Prepropulchellin-Like Toxin Genes and Transcripts Using Whole Genome Sequencing and Full-Length Transcript Sequencing of Abrus precatorius.</title>
        <authorList>
            <person name="Hovde B.T."/>
            <person name="Daligault H.E."/>
            <person name="Hanschen E.R."/>
            <person name="Kunde Y.A."/>
            <person name="Johnson M.B."/>
            <person name="Starkenburg S.R."/>
            <person name="Johnson S.L."/>
        </authorList>
    </citation>
    <scope>NUCLEOTIDE SEQUENCE [LARGE SCALE GENOMIC DNA]</scope>
</reference>
<reference evidence="2" key="2">
    <citation type="submission" date="2025-08" db="UniProtKB">
        <authorList>
            <consortium name="RefSeq"/>
        </authorList>
    </citation>
    <scope>IDENTIFICATION</scope>
    <source>
        <tissue evidence="2">Young leaves</tissue>
    </source>
</reference>
<dbReference type="PANTHER" id="PTHR33067:SF31">
    <property type="entry name" value="RNA-DIRECTED DNA POLYMERASE"/>
    <property type="match status" value="1"/>
</dbReference>
<gene>
    <name evidence="2" type="primary">LOC113866529</name>
</gene>
<dbReference type="RefSeq" id="XP_027357158.1">
    <property type="nucleotide sequence ID" value="XM_027501357.1"/>
</dbReference>
<protein>
    <submittedName>
        <fullName evidence="2">Uncharacterized protein LOC113866529</fullName>
    </submittedName>
</protein>
<dbReference type="InterPro" id="IPR021109">
    <property type="entry name" value="Peptidase_aspartic_dom_sf"/>
</dbReference>
<evidence type="ECO:0000313" key="2">
    <source>
        <dbReference type="RefSeq" id="XP_027357158.1"/>
    </source>
</evidence>
<evidence type="ECO:0000313" key="1">
    <source>
        <dbReference type="Proteomes" id="UP000694853"/>
    </source>
</evidence>
<dbReference type="GeneID" id="113866529"/>
<dbReference type="Proteomes" id="UP000694853">
    <property type="component" value="Unplaced"/>
</dbReference>
<dbReference type="CDD" id="cd00303">
    <property type="entry name" value="retropepsin_like"/>
    <property type="match status" value="1"/>
</dbReference>
<dbReference type="PANTHER" id="PTHR33067">
    <property type="entry name" value="RNA-DIRECTED DNA POLYMERASE-RELATED"/>
    <property type="match status" value="1"/>
</dbReference>
<dbReference type="Gene3D" id="2.40.70.10">
    <property type="entry name" value="Acid Proteases"/>
    <property type="match status" value="1"/>
</dbReference>
<proteinExistence type="predicted"/>
<name>A0A8B8LP23_ABRPR</name>
<keyword evidence="1" id="KW-1185">Reference proteome</keyword>